<dbReference type="EMBL" id="LT963352">
    <property type="protein sequence ID" value="SOR76609.1"/>
    <property type="molecule type" value="Genomic_DNA"/>
</dbReference>
<sequence length="911" mass="99215">MWRWRCDPWEVVRVQFLSWQRSSVYGLVSSGDLVDGRLKGELPLTLRDDISGETATSSVGFHLMGPHDVGGLAQRAVLRTVPGDLARDVEATKLVHVDFADPDMPWRYTPRRASGDQLPPWLAVLVGTADEVRVDGPLLRVGSREVFDAYPPVQAHRWAHVHDDGVRRLSRLISPRELKPDTAYVAALVPAYNEKGEFAWDAEQGRVPAALPAFRSWRFWTGPAGDFETLAFAIVPAQVPGLGRAPLAYRRGPVVVELEVRGAITSLGGTPDGPDEASAQADLTAYQLAVAGLAATDPLGRKVVGPPRYGRTWAADPEATTWGAALNGDPRLRGTAGLGTWMGIEAQQELLDAALEQLGGVRLAAHLIEGLACGLMAAQSLWRRKLPAEPARQVHLLAPLMRRMRATTSSTALSAVTGPDSPLDAALFSSAARRALRRSTAWVRHSAAGVVGRDDLVAAANRCPRPARRVVEGLPHADGLSEALGLMPAEDPTMLDLRPLGPRTEQAIANLTGRFIDDGFFRDVWELTEAIAAEYEPCELHIILLRDHQGEVATRELLVAAARRCVLATGWEPHFSPPPVEDQEVSIGRLRETLAGLLGAPPPDRCRPADLDHFAAVVTAAVDPHGPNTPAWRRIQSRIGGLTIGDLRPPEVPVGLDFPTWTLLRDRAREWILPGVERMPCDSVVALRTNPAFIDAYLAGLNEQLLAELHWRNVPADRTGTPLLMFWGHVDFEAGQRVAEIRPIADWDGKSIIGGLQHQVLHPGDTTGKEDLVIAFRSDLFWRYPATQVYLVKAQPGGTAADDAVLTATPDFKMSAADRDKRVYIGPTFQGALGRDIVFFAFDIAPAELSKYWLVLDEPPSELRFRARDGQTGQLLGASAAHSAAYALATIDRRTRVAISGPHLEQLGLRP</sequence>
<dbReference type="AlphaFoldDB" id="A0A2N9AZV7"/>
<accession>A0A2N9AZV7</accession>
<proteinExistence type="predicted"/>
<organism evidence="1 2">
    <name type="scientific">Streptomyces chartreusis NRRL 3882</name>
    <dbReference type="NCBI Taxonomy" id="1079985"/>
    <lineage>
        <taxon>Bacteria</taxon>
        <taxon>Bacillati</taxon>
        <taxon>Actinomycetota</taxon>
        <taxon>Actinomycetes</taxon>
        <taxon>Kitasatosporales</taxon>
        <taxon>Streptomycetaceae</taxon>
        <taxon>Streptomyces</taxon>
    </lineage>
</organism>
<protein>
    <submittedName>
        <fullName evidence="1">Uncharacterized protein</fullName>
    </submittedName>
</protein>
<reference evidence="2" key="1">
    <citation type="submission" date="2017-11" db="EMBL/GenBank/DDBJ databases">
        <authorList>
            <person name="Wibberg D."/>
        </authorList>
    </citation>
    <scope>NUCLEOTIDE SEQUENCE [LARGE SCALE GENOMIC DNA]</scope>
</reference>
<evidence type="ECO:0000313" key="2">
    <source>
        <dbReference type="Proteomes" id="UP000235464"/>
    </source>
</evidence>
<evidence type="ECO:0000313" key="1">
    <source>
        <dbReference type="EMBL" id="SOR76609.1"/>
    </source>
</evidence>
<dbReference type="Proteomes" id="UP000235464">
    <property type="component" value="Chromosome I"/>
</dbReference>
<name>A0A2N9AZV7_STRCX</name>
<keyword evidence="2" id="KW-1185">Reference proteome</keyword>
<gene>
    <name evidence="1" type="ORF">SCNRRL3882_0092</name>
</gene>